<dbReference type="EMBL" id="FPHV01000115">
    <property type="protein sequence ID" value="SFV81907.1"/>
    <property type="molecule type" value="Genomic_DNA"/>
</dbReference>
<dbReference type="GO" id="GO:0005829">
    <property type="term" value="C:cytosol"/>
    <property type="evidence" value="ECO:0007669"/>
    <property type="project" value="TreeGrafter"/>
</dbReference>
<evidence type="ECO:0000313" key="1">
    <source>
        <dbReference type="EMBL" id="SFV81907.1"/>
    </source>
</evidence>
<organism evidence="1">
    <name type="scientific">hydrothermal vent metagenome</name>
    <dbReference type="NCBI Taxonomy" id="652676"/>
    <lineage>
        <taxon>unclassified sequences</taxon>
        <taxon>metagenomes</taxon>
        <taxon>ecological metagenomes</taxon>
    </lineage>
</organism>
<dbReference type="InterPro" id="IPR002817">
    <property type="entry name" value="ThiC/BzaA/B"/>
</dbReference>
<dbReference type="AlphaFoldDB" id="A0A1W1DKQ4"/>
<accession>A0A1W1DKQ4</accession>
<gene>
    <name evidence="1" type="ORF">MNB_SUP05-6-451</name>
</gene>
<dbReference type="PANTHER" id="PTHR30557">
    <property type="entry name" value="THIAMINE BIOSYNTHESIS PROTEIN THIC"/>
    <property type="match status" value="1"/>
</dbReference>
<protein>
    <submittedName>
        <fullName evidence="1">Thiamin biosynthesis protein ThiC</fullName>
    </submittedName>
</protein>
<dbReference type="GO" id="GO:0051536">
    <property type="term" value="F:iron-sulfur cluster binding"/>
    <property type="evidence" value="ECO:0007669"/>
    <property type="project" value="InterPro"/>
</dbReference>
<dbReference type="Pfam" id="PF01964">
    <property type="entry name" value="ThiC_Rad_SAM"/>
    <property type="match status" value="1"/>
</dbReference>
<sequence>MGLDPDTARKYHDETMPKQAAKTSHFCSMCGPKFCSMKITQEIKTMDKAEIAKINAIQVEMDQKSVEFLANDSEIYMKEGA</sequence>
<proteinExistence type="predicted"/>
<reference evidence="1" key="1">
    <citation type="submission" date="2016-10" db="EMBL/GenBank/DDBJ databases">
        <authorList>
            <person name="de Groot N.N."/>
        </authorList>
    </citation>
    <scope>NUCLEOTIDE SEQUENCE</scope>
</reference>
<name>A0A1W1DKQ4_9ZZZZ</name>
<dbReference type="GO" id="GO:0009228">
    <property type="term" value="P:thiamine biosynthetic process"/>
    <property type="evidence" value="ECO:0007669"/>
    <property type="project" value="InterPro"/>
</dbReference>
<dbReference type="PANTHER" id="PTHR30557:SF1">
    <property type="entry name" value="PHOSPHOMETHYLPYRIMIDINE SYNTHASE, CHLOROPLASTIC"/>
    <property type="match status" value="1"/>
</dbReference>